<comment type="caution">
    <text evidence="1">The sequence shown here is derived from an EMBL/GenBank/DDBJ whole genome shotgun (WGS) entry which is preliminary data.</text>
</comment>
<dbReference type="InterPro" id="IPR000415">
    <property type="entry name" value="Nitroreductase-like"/>
</dbReference>
<accession>A0A8H9F9K6</accession>
<dbReference type="Gene3D" id="3.40.109.10">
    <property type="entry name" value="NADH Oxidase"/>
    <property type="match status" value="1"/>
</dbReference>
<protein>
    <recommendedName>
        <fullName evidence="3">Nitroreductase</fullName>
    </recommendedName>
</protein>
<dbReference type="AlphaFoldDB" id="A0A8H9F9K6"/>
<name>A0A8H9F9K6_LACHE</name>
<sequence length="85" mass="9567">MQLFSHANKTMFNAPAIIFLTVPKKSPAHSMVSYPDLVRKYAKIPEDEAVGMAIAVGYIDKNAEINDPKFIPARVPFEKIYKLTK</sequence>
<evidence type="ECO:0000313" key="2">
    <source>
        <dbReference type="Proteomes" id="UP000618094"/>
    </source>
</evidence>
<evidence type="ECO:0000313" key="1">
    <source>
        <dbReference type="EMBL" id="GFP00123.1"/>
    </source>
</evidence>
<evidence type="ECO:0008006" key="3">
    <source>
        <dbReference type="Google" id="ProtNLM"/>
    </source>
</evidence>
<gene>
    <name evidence="1" type="ORF">LHEH8_18780</name>
</gene>
<dbReference type="GO" id="GO:0016491">
    <property type="term" value="F:oxidoreductase activity"/>
    <property type="evidence" value="ECO:0007669"/>
    <property type="project" value="InterPro"/>
</dbReference>
<organism evidence="1 2">
    <name type="scientific">Lactobacillus helveticus</name>
    <name type="common">Lactobacillus suntoryeus</name>
    <dbReference type="NCBI Taxonomy" id="1587"/>
    <lineage>
        <taxon>Bacteria</taxon>
        <taxon>Bacillati</taxon>
        <taxon>Bacillota</taxon>
        <taxon>Bacilli</taxon>
        <taxon>Lactobacillales</taxon>
        <taxon>Lactobacillaceae</taxon>
        <taxon>Lactobacillus</taxon>
    </lineage>
</organism>
<proteinExistence type="predicted"/>
<dbReference type="Proteomes" id="UP000618094">
    <property type="component" value="Unassembled WGS sequence"/>
</dbReference>
<dbReference type="SUPFAM" id="SSF55469">
    <property type="entry name" value="FMN-dependent nitroreductase-like"/>
    <property type="match status" value="1"/>
</dbReference>
<reference evidence="1" key="1">
    <citation type="submission" date="2020-07" db="EMBL/GenBank/DDBJ databases">
        <title>Draft genome sequence of Lactobacillus helveticus strain H-8.</title>
        <authorList>
            <person name="Endo A."/>
            <person name="Maeno S."/>
            <person name="Kido Y."/>
        </authorList>
    </citation>
    <scope>NUCLEOTIDE SEQUENCE</scope>
    <source>
        <strain evidence="1">H-8</strain>
    </source>
</reference>
<dbReference type="EMBL" id="BLYO01000361">
    <property type="protein sequence ID" value="GFP00123.1"/>
    <property type="molecule type" value="Genomic_DNA"/>
</dbReference>